<dbReference type="GO" id="GO:0005829">
    <property type="term" value="C:cytosol"/>
    <property type="evidence" value="ECO:0007669"/>
    <property type="project" value="TreeGrafter"/>
</dbReference>
<organism evidence="10 11">
    <name type="scientific">Pseudolactococcus piscium MKFS47</name>
    <dbReference type="NCBI Taxonomy" id="297352"/>
    <lineage>
        <taxon>Bacteria</taxon>
        <taxon>Bacillati</taxon>
        <taxon>Bacillota</taxon>
        <taxon>Bacilli</taxon>
        <taxon>Lactobacillales</taxon>
        <taxon>Streptococcaceae</taxon>
        <taxon>Pseudolactococcus</taxon>
    </lineage>
</organism>
<reference evidence="11" key="1">
    <citation type="submission" date="2015-01" db="EMBL/GenBank/DDBJ databases">
        <authorList>
            <person name="Andreevskaya M."/>
        </authorList>
    </citation>
    <scope>NUCLEOTIDE SEQUENCE [LARGE SCALE GENOMIC DNA]</scope>
    <source>
        <strain evidence="11">MKFS47</strain>
    </source>
</reference>
<feature type="binding site" evidence="7">
    <location>
        <position position="266"/>
    </location>
    <ligand>
        <name>carbamoyl phosphate</name>
        <dbReference type="ChEBI" id="CHEBI:58228"/>
    </ligand>
</feature>
<feature type="binding site" evidence="7">
    <location>
        <position position="267"/>
    </location>
    <ligand>
        <name>carbamoyl phosphate</name>
        <dbReference type="ChEBI" id="CHEBI:58228"/>
    </ligand>
</feature>
<feature type="domain" description="Aspartate/ornithine carbamoyltransferase Asp/Orn-binding" evidence="8">
    <location>
        <begin position="159"/>
        <end position="303"/>
    </location>
</feature>
<dbReference type="HOGENOM" id="CLU_043846_2_1_9"/>
<dbReference type="InterPro" id="IPR006131">
    <property type="entry name" value="Asp_carbamoyltransf_Asp/Orn-bd"/>
</dbReference>
<evidence type="ECO:0000256" key="3">
    <source>
        <dbReference type="ARBA" id="ARBA00022679"/>
    </source>
</evidence>
<dbReference type="PROSITE" id="PS00097">
    <property type="entry name" value="CARBAMOYLTRANSFERASE"/>
    <property type="match status" value="1"/>
</dbReference>
<evidence type="ECO:0000256" key="4">
    <source>
        <dbReference type="ARBA" id="ARBA00022975"/>
    </source>
</evidence>
<dbReference type="GO" id="GO:0004070">
    <property type="term" value="F:aspartate carbamoyltransferase activity"/>
    <property type="evidence" value="ECO:0007669"/>
    <property type="project" value="UniProtKB-UniRule"/>
</dbReference>
<dbReference type="FunFam" id="3.40.50.1370:FF:000011">
    <property type="entry name" value="Aspartate carbamoyltransferase"/>
    <property type="match status" value="1"/>
</dbReference>
<dbReference type="AlphaFoldDB" id="A0A0D6DW78"/>
<feature type="binding site" evidence="7">
    <location>
        <position position="60"/>
    </location>
    <ligand>
        <name>carbamoyl phosphate</name>
        <dbReference type="ChEBI" id="CHEBI:58228"/>
    </ligand>
</feature>
<dbReference type="PANTHER" id="PTHR45753">
    <property type="entry name" value="ORNITHINE CARBAMOYLTRANSFERASE, MITOCHONDRIAL"/>
    <property type="match status" value="1"/>
</dbReference>
<dbReference type="EMBL" id="LN774769">
    <property type="protein sequence ID" value="CEN28220.1"/>
    <property type="molecule type" value="Genomic_DNA"/>
</dbReference>
<feature type="binding site" evidence="7">
    <location>
        <position position="140"/>
    </location>
    <ligand>
        <name>carbamoyl phosphate</name>
        <dbReference type="ChEBI" id="CHEBI:58228"/>
    </ligand>
</feature>
<dbReference type="EC" id="2.1.3.2" evidence="7"/>
<dbReference type="Pfam" id="PF00185">
    <property type="entry name" value="OTCace"/>
    <property type="match status" value="1"/>
</dbReference>
<comment type="subunit">
    <text evidence="7">Heterododecamer (2C3:3R2) of six catalytic PyrB chains organized as two trimers (C3), and six regulatory PyrI chains organized as three dimers (R2).</text>
</comment>
<comment type="function">
    <text evidence="5 7">Catalyzes the condensation of carbamoyl phosphate and aspartate to form carbamoyl aspartate and inorganic phosphate, the committed step in the de novo pyrimidine nucleotide biosynthesis pathway.</text>
</comment>
<dbReference type="InterPro" id="IPR002082">
    <property type="entry name" value="Asp_carbamoyltransf"/>
</dbReference>
<dbReference type="InterPro" id="IPR006130">
    <property type="entry name" value="Asp/Orn_carbamoylTrfase"/>
</dbReference>
<feature type="domain" description="Aspartate/ornithine carbamoyltransferase carbamoyl-P binding" evidence="9">
    <location>
        <begin position="12"/>
        <end position="153"/>
    </location>
</feature>
<dbReference type="STRING" id="1364.LP2241_30004"/>
<evidence type="ECO:0000256" key="1">
    <source>
        <dbReference type="ARBA" id="ARBA00004852"/>
    </source>
</evidence>
<dbReference type="GO" id="GO:0006520">
    <property type="term" value="P:amino acid metabolic process"/>
    <property type="evidence" value="ECO:0007669"/>
    <property type="project" value="InterPro"/>
</dbReference>
<evidence type="ECO:0000259" key="9">
    <source>
        <dbReference type="Pfam" id="PF02729"/>
    </source>
</evidence>
<name>A0A0D6DW78_9LACT</name>
<sequence>MTISPQGMVSIKHLTSMDLLANDEVMGLIKRAQYLKHHQIKPDFKRQFFVANLFFENSTRTHKSFEVAEKKLGLDVINFDASTSSVNKGETLYDTVLTMSAIGIDVCVIRHTDENFYQELVDSRTIQSAIINGGDGSGQHPSQSLLDLLTIYEAFGRFEDIKIMIAGDITHSRVAKSNMQMLKRLGADIYFTGPESWYDPAFDIYGRYVSLDSMVEEIDVVMLLRVQHERHDSGTSFSKADYHEHYGLTTERYAKLKPHAIIMHPAPVNRGVEIASHLVEAPKSRIVAQMHNGVFMRMAILEAILNGKA</sequence>
<dbReference type="KEGG" id="lpk:LACPI_1020"/>
<dbReference type="NCBIfam" id="NF002032">
    <property type="entry name" value="PRK00856.1"/>
    <property type="match status" value="1"/>
</dbReference>
<evidence type="ECO:0000259" key="8">
    <source>
        <dbReference type="Pfam" id="PF00185"/>
    </source>
</evidence>
<feature type="binding site" evidence="7">
    <location>
        <position position="173"/>
    </location>
    <ligand>
        <name>L-aspartate</name>
        <dbReference type="ChEBI" id="CHEBI:29991"/>
    </ligand>
</feature>
<evidence type="ECO:0000313" key="11">
    <source>
        <dbReference type="Proteomes" id="UP000033166"/>
    </source>
</evidence>
<dbReference type="PANTHER" id="PTHR45753:SF6">
    <property type="entry name" value="ASPARTATE CARBAMOYLTRANSFERASE"/>
    <property type="match status" value="1"/>
</dbReference>
<evidence type="ECO:0000256" key="7">
    <source>
        <dbReference type="HAMAP-Rule" id="MF_00001"/>
    </source>
</evidence>
<comment type="catalytic activity">
    <reaction evidence="6 7">
        <text>carbamoyl phosphate + L-aspartate = N-carbamoyl-L-aspartate + phosphate + H(+)</text>
        <dbReference type="Rhea" id="RHEA:20013"/>
        <dbReference type="ChEBI" id="CHEBI:15378"/>
        <dbReference type="ChEBI" id="CHEBI:29991"/>
        <dbReference type="ChEBI" id="CHEBI:32814"/>
        <dbReference type="ChEBI" id="CHEBI:43474"/>
        <dbReference type="ChEBI" id="CHEBI:58228"/>
        <dbReference type="EC" id="2.1.3.2"/>
    </reaction>
</comment>
<keyword evidence="4 7" id="KW-0665">Pyrimidine biosynthesis</keyword>
<dbReference type="HAMAP" id="MF_00001">
    <property type="entry name" value="Asp_carb_tr"/>
    <property type="match status" value="1"/>
</dbReference>
<comment type="pathway">
    <text evidence="1 7">Pyrimidine metabolism; UMP biosynthesis via de novo pathway; (S)-dihydroorotate from bicarbonate: step 2/3.</text>
</comment>
<dbReference type="GO" id="GO:0016597">
    <property type="term" value="F:amino acid binding"/>
    <property type="evidence" value="ECO:0007669"/>
    <property type="project" value="InterPro"/>
</dbReference>
<proteinExistence type="inferred from homology"/>
<evidence type="ECO:0000313" key="10">
    <source>
        <dbReference type="EMBL" id="CEN28220.1"/>
    </source>
</evidence>
<feature type="binding site" evidence="7">
    <location>
        <position position="88"/>
    </location>
    <ligand>
        <name>L-aspartate</name>
        <dbReference type="ChEBI" id="CHEBI:29991"/>
    </ligand>
</feature>
<dbReference type="GO" id="GO:0044205">
    <property type="term" value="P:'de novo' UMP biosynthetic process"/>
    <property type="evidence" value="ECO:0007669"/>
    <property type="project" value="UniProtKB-UniRule"/>
</dbReference>
<feature type="binding site" evidence="7">
    <location>
        <position position="225"/>
    </location>
    <ligand>
        <name>L-aspartate</name>
        <dbReference type="ChEBI" id="CHEBI:29991"/>
    </ligand>
</feature>
<feature type="binding site" evidence="7">
    <location>
        <position position="61"/>
    </location>
    <ligand>
        <name>carbamoyl phosphate</name>
        <dbReference type="ChEBI" id="CHEBI:58228"/>
    </ligand>
</feature>
<gene>
    <name evidence="7 10" type="primary">pyrB</name>
    <name evidence="10" type="ORF">LACPI_1020</name>
</gene>
<dbReference type="InterPro" id="IPR006132">
    <property type="entry name" value="Asp/Orn_carbamoyltranf_P-bd"/>
</dbReference>
<dbReference type="Proteomes" id="UP000033166">
    <property type="component" value="Chromosome I"/>
</dbReference>
<dbReference type="PRINTS" id="PR00100">
    <property type="entry name" value="AOTCASE"/>
</dbReference>
<evidence type="ECO:0000256" key="6">
    <source>
        <dbReference type="ARBA" id="ARBA00048859"/>
    </source>
</evidence>
<feature type="binding site" evidence="7">
    <location>
        <position position="143"/>
    </location>
    <ligand>
        <name>carbamoyl phosphate</name>
        <dbReference type="ChEBI" id="CHEBI:58228"/>
    </ligand>
</feature>
<dbReference type="NCBIfam" id="TIGR00670">
    <property type="entry name" value="asp_carb_tr"/>
    <property type="match status" value="1"/>
</dbReference>
<dbReference type="PRINTS" id="PR00101">
    <property type="entry name" value="ATCASE"/>
</dbReference>
<comment type="similarity">
    <text evidence="2 7">Belongs to the aspartate/ornithine carbamoyltransferase superfamily. ATCase family.</text>
</comment>
<dbReference type="Gene3D" id="3.40.50.1370">
    <property type="entry name" value="Aspartate/ornithine carbamoyltransferase"/>
    <property type="match status" value="2"/>
</dbReference>
<evidence type="ECO:0000256" key="2">
    <source>
        <dbReference type="ARBA" id="ARBA00008896"/>
    </source>
</evidence>
<keyword evidence="3 7" id="KW-0808">Transferase</keyword>
<dbReference type="Pfam" id="PF02729">
    <property type="entry name" value="OTCace_N"/>
    <property type="match status" value="1"/>
</dbReference>
<feature type="binding site" evidence="7">
    <location>
        <position position="110"/>
    </location>
    <ligand>
        <name>carbamoyl phosphate</name>
        <dbReference type="ChEBI" id="CHEBI:58228"/>
    </ligand>
</feature>
<dbReference type="GO" id="GO:0006207">
    <property type="term" value="P:'de novo' pyrimidine nucleobase biosynthetic process"/>
    <property type="evidence" value="ECO:0007669"/>
    <property type="project" value="InterPro"/>
</dbReference>
<protein>
    <recommendedName>
        <fullName evidence="7">Aspartate carbamoyltransferase</fullName>
        <ecNumber evidence="7">2.1.3.2</ecNumber>
    </recommendedName>
    <alternativeName>
        <fullName evidence="7">Aspartate transcarbamylase</fullName>
        <shortName evidence="7">ATCase</shortName>
    </alternativeName>
</protein>
<evidence type="ECO:0000256" key="5">
    <source>
        <dbReference type="ARBA" id="ARBA00043884"/>
    </source>
</evidence>
<accession>A0A0D6DW78</accession>
<dbReference type="SUPFAM" id="SSF53671">
    <property type="entry name" value="Aspartate/ornithine carbamoyltransferase"/>
    <property type="match status" value="1"/>
</dbReference>
<dbReference type="InterPro" id="IPR036901">
    <property type="entry name" value="Asp/Orn_carbamoylTrfase_sf"/>
</dbReference>
<dbReference type="UniPathway" id="UPA00070">
    <property type="reaction ID" value="UER00116"/>
</dbReference>